<dbReference type="Proteomes" id="UP000334019">
    <property type="component" value="Chromosome"/>
</dbReference>
<evidence type="ECO:0000256" key="2">
    <source>
        <dbReference type="ARBA" id="ARBA00022723"/>
    </source>
</evidence>
<comment type="cofactor">
    <cofactor evidence="6">
        <name>Zn(2+)</name>
        <dbReference type="ChEBI" id="CHEBI:29105"/>
    </cofactor>
    <text evidence="6">Binds 1 zinc ion per subunit.</text>
</comment>
<evidence type="ECO:0000313" key="9">
    <source>
        <dbReference type="Proteomes" id="UP000334019"/>
    </source>
</evidence>
<dbReference type="Gene3D" id="3.30.2010.10">
    <property type="entry name" value="Metalloproteases ('zincins'), catalytic domain"/>
    <property type="match status" value="1"/>
</dbReference>
<name>A0A5Q2REW0_9ACTN</name>
<dbReference type="CDD" id="cd07326">
    <property type="entry name" value="M56_BlaR1_MecR1_like"/>
    <property type="match status" value="1"/>
</dbReference>
<feature type="domain" description="Peptidase M48" evidence="7">
    <location>
        <begin position="128"/>
        <end position="191"/>
    </location>
</feature>
<accession>A0A5Q2REW0</accession>
<dbReference type="Pfam" id="PF01435">
    <property type="entry name" value="Peptidase_M48"/>
    <property type="match status" value="1"/>
</dbReference>
<evidence type="ECO:0000256" key="5">
    <source>
        <dbReference type="ARBA" id="ARBA00023049"/>
    </source>
</evidence>
<reference evidence="8 9" key="1">
    <citation type="submission" date="2019-11" db="EMBL/GenBank/DDBJ databases">
        <authorList>
            <person name="He Y."/>
        </authorList>
    </citation>
    <scope>NUCLEOTIDE SEQUENCE [LARGE SCALE GENOMIC DNA]</scope>
    <source>
        <strain evidence="8 9">SCSIO 58843</strain>
    </source>
</reference>
<comment type="similarity">
    <text evidence="6">Belongs to the peptidase M48 family.</text>
</comment>
<evidence type="ECO:0000256" key="6">
    <source>
        <dbReference type="RuleBase" id="RU003983"/>
    </source>
</evidence>
<keyword evidence="3 6" id="KW-0378">Hydrolase</keyword>
<dbReference type="KEGG" id="atq:GH723_03085"/>
<protein>
    <submittedName>
        <fullName evidence="8">M48 family metalloprotease</fullName>
    </submittedName>
</protein>
<dbReference type="GO" id="GO:0004222">
    <property type="term" value="F:metalloendopeptidase activity"/>
    <property type="evidence" value="ECO:0007669"/>
    <property type="project" value="InterPro"/>
</dbReference>
<dbReference type="GO" id="GO:0006508">
    <property type="term" value="P:proteolysis"/>
    <property type="evidence" value="ECO:0007669"/>
    <property type="project" value="UniProtKB-KW"/>
</dbReference>
<evidence type="ECO:0000256" key="1">
    <source>
        <dbReference type="ARBA" id="ARBA00022670"/>
    </source>
</evidence>
<keyword evidence="1 6" id="KW-0645">Protease</keyword>
<evidence type="ECO:0000313" key="8">
    <source>
        <dbReference type="EMBL" id="QGG94164.1"/>
    </source>
</evidence>
<evidence type="ECO:0000256" key="4">
    <source>
        <dbReference type="ARBA" id="ARBA00022833"/>
    </source>
</evidence>
<keyword evidence="4 6" id="KW-0862">Zinc</keyword>
<dbReference type="InterPro" id="IPR001915">
    <property type="entry name" value="Peptidase_M48"/>
</dbReference>
<sequence>MTLVVSLGGLGLLLLPWLLRRRLAQLSPAEWTRATSVSLRIGLGLVQFGLLATAAPTVLGGVGAHKLADTCNQILGPPAPGGDLTGWASLGVLGWVLLTRWHARRHVRQVTDTTRIEAWLGSHTRADGFDLAVIPATRPLAYSVPGPNPQIVLSEGLHDAMTAEELAAVIRHETSHLRRRHHRELVLACEIEAVFARIPALARATSVLRLAVERCADEDAITRPEDRHDVRSALTKAAESIAGAVAAFTPADTILARLAALDHPQSINSTRRAQTVAMIGAPVTIGVAAAATWTLTSHHLLLGLLSFCLD</sequence>
<dbReference type="GO" id="GO:0046872">
    <property type="term" value="F:metal ion binding"/>
    <property type="evidence" value="ECO:0007669"/>
    <property type="project" value="UniProtKB-KW"/>
</dbReference>
<dbReference type="AlphaFoldDB" id="A0A5Q2REW0"/>
<dbReference type="EMBL" id="CP045851">
    <property type="protein sequence ID" value="QGG94164.1"/>
    <property type="molecule type" value="Genomic_DNA"/>
</dbReference>
<keyword evidence="5 6" id="KW-0482">Metalloprotease</keyword>
<dbReference type="RefSeq" id="WP_153758270.1">
    <property type="nucleotide sequence ID" value="NZ_CP045851.1"/>
</dbReference>
<evidence type="ECO:0000256" key="3">
    <source>
        <dbReference type="ARBA" id="ARBA00022801"/>
    </source>
</evidence>
<gene>
    <name evidence="8" type="ORF">GH723_03085</name>
</gene>
<dbReference type="InterPro" id="IPR052173">
    <property type="entry name" value="Beta-lactam_resp_regulator"/>
</dbReference>
<dbReference type="PANTHER" id="PTHR34978:SF3">
    <property type="entry name" value="SLR0241 PROTEIN"/>
    <property type="match status" value="1"/>
</dbReference>
<keyword evidence="9" id="KW-1185">Reference proteome</keyword>
<evidence type="ECO:0000259" key="7">
    <source>
        <dbReference type="Pfam" id="PF01435"/>
    </source>
</evidence>
<keyword evidence="2" id="KW-0479">Metal-binding</keyword>
<organism evidence="8 9">
    <name type="scientific">Actinomarinicola tropica</name>
    <dbReference type="NCBI Taxonomy" id="2789776"/>
    <lineage>
        <taxon>Bacteria</taxon>
        <taxon>Bacillati</taxon>
        <taxon>Actinomycetota</taxon>
        <taxon>Acidimicrobiia</taxon>
        <taxon>Acidimicrobiales</taxon>
        <taxon>Iamiaceae</taxon>
        <taxon>Actinomarinicola</taxon>
    </lineage>
</organism>
<dbReference type="PANTHER" id="PTHR34978">
    <property type="entry name" value="POSSIBLE SENSOR-TRANSDUCER PROTEIN BLAR"/>
    <property type="match status" value="1"/>
</dbReference>
<proteinExistence type="inferred from homology"/>